<organism evidence="13 14">
    <name type="scientific">Aliidiomarina halalkaliphila</name>
    <dbReference type="NCBI Taxonomy" id="2593535"/>
    <lineage>
        <taxon>Bacteria</taxon>
        <taxon>Pseudomonadati</taxon>
        <taxon>Pseudomonadota</taxon>
        <taxon>Gammaproteobacteria</taxon>
        <taxon>Alteromonadales</taxon>
        <taxon>Idiomarinaceae</taxon>
        <taxon>Aliidiomarina</taxon>
    </lineage>
</organism>
<comment type="caution">
    <text evidence="13">The sequence shown here is derived from an EMBL/GenBank/DDBJ whole genome shotgun (WGS) entry which is preliminary data.</text>
</comment>
<protein>
    <recommendedName>
        <fullName evidence="11">Molybdopterin molybdenumtransferase</fullName>
        <ecNumber evidence="11">2.10.1.1</ecNumber>
    </recommendedName>
</protein>
<dbReference type="GO" id="GO:0046872">
    <property type="term" value="F:metal ion binding"/>
    <property type="evidence" value="ECO:0007669"/>
    <property type="project" value="UniProtKB-UniRule"/>
</dbReference>
<keyword evidence="8 11" id="KW-0460">Magnesium</keyword>
<sequence>MLSVQEALQYMLKSVNRITDSETISIEHAVDRILALDVLSTVDIPAYDNSAMDGFALNLTDPAQVDYTVVGQALAGHPFKGELAAGQAIRIMTGAAVPPGANAIVPVEDTEQGSTANQVRIRTQPQLHAHIRRRGEELVCGATVFSSGHQLTPVDIGMLASLGVAKVDVYQKLKVALFSTGDELVLPGQPRRPDQIYDSNRYVLHAMLERAGFSVLNLGLVPDNKQEIADAFIQASTQADAVICSGGVSVGDADYTKQVIDTHGDVGFWKVAMKPGKPFAFGKVNGSWFFGLPGNPVSATITLQQLALPALYRLAGRRSVEPIELTVLAGESLKKRPGRADFQRGILRTENGISQVYSAGNQGSGMLSSVARANCLILLDAEQGSVQVGDSVRVQILEKPFR</sequence>
<gene>
    <name evidence="13" type="ORF">FM042_01845</name>
</gene>
<dbReference type="GO" id="GO:0005829">
    <property type="term" value="C:cytosol"/>
    <property type="evidence" value="ECO:0007669"/>
    <property type="project" value="TreeGrafter"/>
</dbReference>
<dbReference type="InterPro" id="IPR036688">
    <property type="entry name" value="MoeA_C_domain_IV_sf"/>
</dbReference>
<accession>A0A552X3M4</accession>
<dbReference type="OrthoDB" id="9804758at2"/>
<comment type="pathway">
    <text evidence="3 11">Cofactor biosynthesis; molybdopterin biosynthesis.</text>
</comment>
<dbReference type="InterPro" id="IPR005111">
    <property type="entry name" value="MoeA_C_domain_IV"/>
</dbReference>
<dbReference type="SUPFAM" id="SSF53218">
    <property type="entry name" value="Molybdenum cofactor biosynthesis proteins"/>
    <property type="match status" value="1"/>
</dbReference>
<evidence type="ECO:0000259" key="12">
    <source>
        <dbReference type="SMART" id="SM00852"/>
    </source>
</evidence>
<evidence type="ECO:0000313" key="14">
    <source>
        <dbReference type="Proteomes" id="UP000320359"/>
    </source>
</evidence>
<dbReference type="Gene3D" id="2.40.340.10">
    <property type="entry name" value="MoeA, C-terminal, domain IV"/>
    <property type="match status" value="1"/>
</dbReference>
<dbReference type="PROSITE" id="PS01079">
    <property type="entry name" value="MOCF_BIOSYNTHESIS_2"/>
    <property type="match status" value="1"/>
</dbReference>
<name>A0A552X3M4_9GAMM</name>
<comment type="function">
    <text evidence="2 11">Catalyzes the insertion of molybdate into adenylated molybdopterin with the concomitant release of AMP.</text>
</comment>
<dbReference type="SMART" id="SM00852">
    <property type="entry name" value="MoCF_biosynth"/>
    <property type="match status" value="1"/>
</dbReference>
<dbReference type="InterPro" id="IPR036425">
    <property type="entry name" value="MoaB/Mog-like_dom_sf"/>
</dbReference>
<keyword evidence="9 11" id="KW-0501">Molybdenum cofactor biosynthesis</keyword>
<dbReference type="PANTHER" id="PTHR10192:SF5">
    <property type="entry name" value="GEPHYRIN"/>
    <property type="match status" value="1"/>
</dbReference>
<evidence type="ECO:0000256" key="6">
    <source>
        <dbReference type="ARBA" id="ARBA00022679"/>
    </source>
</evidence>
<dbReference type="Pfam" id="PF03453">
    <property type="entry name" value="MoeA_N"/>
    <property type="match status" value="1"/>
</dbReference>
<comment type="similarity">
    <text evidence="4 11">Belongs to the MoeA family.</text>
</comment>
<dbReference type="InterPro" id="IPR038987">
    <property type="entry name" value="MoeA-like"/>
</dbReference>
<comment type="catalytic activity">
    <reaction evidence="10">
        <text>adenylyl-molybdopterin + molybdate = Mo-molybdopterin + AMP + H(+)</text>
        <dbReference type="Rhea" id="RHEA:35047"/>
        <dbReference type="ChEBI" id="CHEBI:15378"/>
        <dbReference type="ChEBI" id="CHEBI:36264"/>
        <dbReference type="ChEBI" id="CHEBI:62727"/>
        <dbReference type="ChEBI" id="CHEBI:71302"/>
        <dbReference type="ChEBI" id="CHEBI:456215"/>
        <dbReference type="EC" id="2.10.1.1"/>
    </reaction>
</comment>
<dbReference type="PANTHER" id="PTHR10192">
    <property type="entry name" value="MOLYBDOPTERIN BIOSYNTHESIS PROTEIN"/>
    <property type="match status" value="1"/>
</dbReference>
<dbReference type="CDD" id="cd00887">
    <property type="entry name" value="MoeA"/>
    <property type="match status" value="1"/>
</dbReference>
<evidence type="ECO:0000256" key="3">
    <source>
        <dbReference type="ARBA" id="ARBA00005046"/>
    </source>
</evidence>
<dbReference type="GO" id="GO:0061599">
    <property type="term" value="F:molybdopterin molybdotransferase activity"/>
    <property type="evidence" value="ECO:0007669"/>
    <property type="project" value="UniProtKB-UniRule"/>
</dbReference>
<dbReference type="RefSeq" id="WP_143234053.1">
    <property type="nucleotide sequence ID" value="NZ_VJWL01000001.1"/>
</dbReference>
<evidence type="ECO:0000256" key="11">
    <source>
        <dbReference type="RuleBase" id="RU365090"/>
    </source>
</evidence>
<keyword evidence="6 11" id="KW-0808">Transferase</keyword>
<dbReference type="SUPFAM" id="SSF63867">
    <property type="entry name" value="MoeA C-terminal domain-like"/>
    <property type="match status" value="1"/>
</dbReference>
<dbReference type="SUPFAM" id="SSF63882">
    <property type="entry name" value="MoeA N-terminal region -like"/>
    <property type="match status" value="1"/>
</dbReference>
<evidence type="ECO:0000256" key="2">
    <source>
        <dbReference type="ARBA" id="ARBA00002901"/>
    </source>
</evidence>
<evidence type="ECO:0000313" key="13">
    <source>
        <dbReference type="EMBL" id="TRW49631.1"/>
    </source>
</evidence>
<comment type="cofactor">
    <cofactor evidence="1 11">
        <name>Mg(2+)</name>
        <dbReference type="ChEBI" id="CHEBI:18420"/>
    </cofactor>
</comment>
<proteinExistence type="inferred from homology"/>
<evidence type="ECO:0000256" key="10">
    <source>
        <dbReference type="ARBA" id="ARBA00047317"/>
    </source>
</evidence>
<dbReference type="NCBIfam" id="NF045515">
    <property type="entry name" value="Glp_gephyrin"/>
    <property type="match status" value="1"/>
</dbReference>
<dbReference type="UniPathway" id="UPA00344"/>
<evidence type="ECO:0000256" key="4">
    <source>
        <dbReference type="ARBA" id="ARBA00010763"/>
    </source>
</evidence>
<dbReference type="Gene3D" id="2.170.190.11">
    <property type="entry name" value="Molybdopterin biosynthesis moea protein, domain 3"/>
    <property type="match status" value="1"/>
</dbReference>
<dbReference type="FunFam" id="2.170.190.11:FF:000001">
    <property type="entry name" value="Molybdopterin molybdenumtransferase"/>
    <property type="match status" value="1"/>
</dbReference>
<dbReference type="Gene3D" id="3.90.105.10">
    <property type="entry name" value="Molybdopterin biosynthesis moea protein, domain 2"/>
    <property type="match status" value="1"/>
</dbReference>
<dbReference type="NCBIfam" id="TIGR00177">
    <property type="entry name" value="molyb_syn"/>
    <property type="match status" value="1"/>
</dbReference>
<dbReference type="InterPro" id="IPR008284">
    <property type="entry name" value="MoCF_biosynth_CS"/>
</dbReference>
<keyword evidence="5 11" id="KW-0500">Molybdenum</keyword>
<evidence type="ECO:0000256" key="5">
    <source>
        <dbReference type="ARBA" id="ARBA00022505"/>
    </source>
</evidence>
<dbReference type="Pfam" id="PF03454">
    <property type="entry name" value="MoeA_C"/>
    <property type="match status" value="1"/>
</dbReference>
<reference evidence="13 14" key="1">
    <citation type="submission" date="2019-07" db="EMBL/GenBank/DDBJ databases">
        <authorList>
            <person name="Yang M."/>
            <person name="Zhao D."/>
            <person name="Xiang H."/>
        </authorList>
    </citation>
    <scope>NUCLEOTIDE SEQUENCE [LARGE SCALE GENOMIC DNA]</scope>
    <source>
        <strain evidence="13 14">IM1326</strain>
    </source>
</reference>
<dbReference type="FunFam" id="3.40.980.10:FF:000004">
    <property type="entry name" value="Molybdopterin molybdenumtransferase"/>
    <property type="match status" value="1"/>
</dbReference>
<evidence type="ECO:0000256" key="7">
    <source>
        <dbReference type="ARBA" id="ARBA00022723"/>
    </source>
</evidence>
<evidence type="ECO:0000256" key="1">
    <source>
        <dbReference type="ARBA" id="ARBA00001946"/>
    </source>
</evidence>
<dbReference type="InterPro" id="IPR036135">
    <property type="entry name" value="MoeA_linker/N_sf"/>
</dbReference>
<evidence type="ECO:0000256" key="9">
    <source>
        <dbReference type="ARBA" id="ARBA00023150"/>
    </source>
</evidence>
<dbReference type="AlphaFoldDB" id="A0A552X3M4"/>
<feature type="domain" description="MoaB/Mog" evidence="12">
    <location>
        <begin position="176"/>
        <end position="313"/>
    </location>
</feature>
<dbReference type="Gene3D" id="3.40.980.10">
    <property type="entry name" value="MoaB/Mog-like domain"/>
    <property type="match status" value="1"/>
</dbReference>
<dbReference type="InterPro" id="IPR001453">
    <property type="entry name" value="MoaB/Mog_dom"/>
</dbReference>
<dbReference type="EC" id="2.10.1.1" evidence="11"/>
<dbReference type="EMBL" id="VJWL01000001">
    <property type="protein sequence ID" value="TRW49631.1"/>
    <property type="molecule type" value="Genomic_DNA"/>
</dbReference>
<dbReference type="InterPro" id="IPR005110">
    <property type="entry name" value="MoeA_linker/N"/>
</dbReference>
<keyword evidence="7 11" id="KW-0479">Metal-binding</keyword>
<evidence type="ECO:0000256" key="8">
    <source>
        <dbReference type="ARBA" id="ARBA00022842"/>
    </source>
</evidence>
<dbReference type="GO" id="GO:0006777">
    <property type="term" value="P:Mo-molybdopterin cofactor biosynthetic process"/>
    <property type="evidence" value="ECO:0007669"/>
    <property type="project" value="UniProtKB-UniRule"/>
</dbReference>
<dbReference type="Proteomes" id="UP000320359">
    <property type="component" value="Unassembled WGS sequence"/>
</dbReference>
<dbReference type="Pfam" id="PF00994">
    <property type="entry name" value="MoCF_biosynth"/>
    <property type="match status" value="1"/>
</dbReference>
<keyword evidence="14" id="KW-1185">Reference proteome</keyword>